<accession>A0AAP0MPH9</accession>
<gene>
    <name evidence="2" type="ORF">WN944_006730</name>
</gene>
<reference evidence="2 3" key="1">
    <citation type="submission" date="2024-05" db="EMBL/GenBank/DDBJ databases">
        <title>Haplotype-resolved chromosome-level genome assembly of Huyou (Citrus changshanensis).</title>
        <authorList>
            <person name="Miao C."/>
            <person name="Chen W."/>
            <person name="Wu Y."/>
            <person name="Wang L."/>
            <person name="Zhao S."/>
            <person name="Grierson D."/>
            <person name="Xu C."/>
            <person name="Chen K."/>
        </authorList>
    </citation>
    <scope>NUCLEOTIDE SEQUENCE [LARGE SCALE GENOMIC DNA]</scope>
    <source>
        <strain evidence="2">01-14</strain>
        <tissue evidence="2">Leaf</tissue>
    </source>
</reference>
<dbReference type="AlphaFoldDB" id="A0AAP0MPH9"/>
<protein>
    <submittedName>
        <fullName evidence="2">Uncharacterized protein</fullName>
    </submittedName>
</protein>
<evidence type="ECO:0000256" key="1">
    <source>
        <dbReference type="SAM" id="MobiDB-lite"/>
    </source>
</evidence>
<evidence type="ECO:0000313" key="2">
    <source>
        <dbReference type="EMBL" id="KAK9214731.1"/>
    </source>
</evidence>
<comment type="caution">
    <text evidence="2">The sequence shown here is derived from an EMBL/GenBank/DDBJ whole genome shotgun (WGS) entry which is preliminary data.</text>
</comment>
<feature type="region of interest" description="Disordered" evidence="1">
    <location>
        <begin position="107"/>
        <end position="198"/>
    </location>
</feature>
<organism evidence="2 3">
    <name type="scientific">Citrus x changshan-huyou</name>
    <dbReference type="NCBI Taxonomy" id="2935761"/>
    <lineage>
        <taxon>Eukaryota</taxon>
        <taxon>Viridiplantae</taxon>
        <taxon>Streptophyta</taxon>
        <taxon>Embryophyta</taxon>
        <taxon>Tracheophyta</taxon>
        <taxon>Spermatophyta</taxon>
        <taxon>Magnoliopsida</taxon>
        <taxon>eudicotyledons</taxon>
        <taxon>Gunneridae</taxon>
        <taxon>Pentapetalae</taxon>
        <taxon>rosids</taxon>
        <taxon>malvids</taxon>
        <taxon>Sapindales</taxon>
        <taxon>Rutaceae</taxon>
        <taxon>Aurantioideae</taxon>
        <taxon>Citrus</taxon>
    </lineage>
</organism>
<sequence>MMHVDTDPDTQYSNIPQNVWDTFVNSRLPTEFERIRRQQQNKRAKNKWNHRLSRKGYAGLLDEIGVGKFISPKMYFDTPKNSFQMRQERLNILERLDKQEVGLSDLKKKIKKNGSPAKKEHETLTKKRQSPKKMNELPKKQVAVDCPGDKPESTKKKQSTRKKKKSPKQQVIVDCPRDKPKSFKKMQSPRKKKESLKQ</sequence>
<proteinExistence type="predicted"/>
<dbReference type="Proteomes" id="UP001428341">
    <property type="component" value="Unassembled WGS sequence"/>
</dbReference>
<keyword evidence="3" id="KW-1185">Reference proteome</keyword>
<evidence type="ECO:0000313" key="3">
    <source>
        <dbReference type="Proteomes" id="UP001428341"/>
    </source>
</evidence>
<dbReference type="EMBL" id="JBCGBO010000003">
    <property type="protein sequence ID" value="KAK9214731.1"/>
    <property type="molecule type" value="Genomic_DNA"/>
</dbReference>
<name>A0AAP0MPH9_9ROSI</name>
<feature type="compositionally biased region" description="Basic residues" evidence="1">
    <location>
        <begin position="156"/>
        <end position="167"/>
    </location>
</feature>
<feature type="compositionally biased region" description="Basic residues" evidence="1">
    <location>
        <begin position="182"/>
        <end position="198"/>
    </location>
</feature>